<dbReference type="InterPro" id="IPR013656">
    <property type="entry name" value="PAS_4"/>
</dbReference>
<dbReference type="InterPro" id="IPR003661">
    <property type="entry name" value="HisK_dim/P_dom"/>
</dbReference>
<evidence type="ECO:0000256" key="9">
    <source>
        <dbReference type="ARBA" id="ARBA00022777"/>
    </source>
</evidence>
<dbReference type="FunFam" id="3.30.565.10:FF:000006">
    <property type="entry name" value="Sensor histidine kinase WalK"/>
    <property type="match status" value="1"/>
</dbReference>
<dbReference type="Gene3D" id="3.30.565.10">
    <property type="entry name" value="Histidine kinase-like ATPase, C-terminal domain"/>
    <property type="match status" value="1"/>
</dbReference>
<dbReference type="Gene3D" id="1.10.287.130">
    <property type="match status" value="1"/>
</dbReference>
<dbReference type="SMART" id="SM00388">
    <property type="entry name" value="HisKA"/>
    <property type="match status" value="1"/>
</dbReference>
<keyword evidence="12" id="KW-0902">Two-component regulatory system</keyword>
<dbReference type="Pfam" id="PF08448">
    <property type="entry name" value="PAS_4"/>
    <property type="match status" value="1"/>
</dbReference>
<dbReference type="SMART" id="SM00086">
    <property type="entry name" value="PAC"/>
    <property type="match status" value="2"/>
</dbReference>
<dbReference type="Pfam" id="PF00512">
    <property type="entry name" value="HisKA"/>
    <property type="match status" value="1"/>
</dbReference>
<dbReference type="SMART" id="SM00387">
    <property type="entry name" value="HATPase_c"/>
    <property type="match status" value="1"/>
</dbReference>
<evidence type="ECO:0000256" key="10">
    <source>
        <dbReference type="ARBA" id="ARBA00022840"/>
    </source>
</evidence>
<dbReference type="InterPro" id="IPR000700">
    <property type="entry name" value="PAS-assoc_C"/>
</dbReference>
<dbReference type="PANTHER" id="PTHR43304:SF1">
    <property type="entry name" value="PAC DOMAIN-CONTAINING PROTEIN"/>
    <property type="match status" value="1"/>
</dbReference>
<dbReference type="CDD" id="cd12915">
    <property type="entry name" value="PDC2_DGC_like"/>
    <property type="match status" value="1"/>
</dbReference>
<dbReference type="CDD" id="cd00082">
    <property type="entry name" value="HisKA"/>
    <property type="match status" value="1"/>
</dbReference>
<evidence type="ECO:0000256" key="13">
    <source>
        <dbReference type="SAM" id="Phobius"/>
    </source>
</evidence>
<dbReference type="InterPro" id="IPR036097">
    <property type="entry name" value="HisK_dim/P_sf"/>
</dbReference>
<evidence type="ECO:0000259" key="15">
    <source>
        <dbReference type="PROSITE" id="PS50113"/>
    </source>
</evidence>
<keyword evidence="4" id="KW-1003">Cell membrane</keyword>
<dbReference type="SUPFAM" id="SSF47384">
    <property type="entry name" value="Homodimeric domain of signal transducing histidine kinase"/>
    <property type="match status" value="1"/>
</dbReference>
<proteinExistence type="predicted"/>
<sequence length="799" mass="88525">MVISIWVAVGLLVWRERAESLRTSALLTASLTRVVAERMDRTLFGIDRLLKDSITLLQAREDVHRDILINQMRVRSADFTELRNMFMLDAGGVVRISTIASLEGADLSHRSYFQDLRTGGGQDRLIITSPLLSTATGRVGILALRPLFDRSGAFDGAVAAVLNPEFFTDMLGGVMSTEVDRSVIANLNGDVLARLPGQSSDAVASIRTGPLFSEQLPRSRSGTFIAESAFDGKKRMASYIALERYPVVVSVGVTVEAALRRWTFNALVIAVAGAAFTLLVAMIATLLDRRDRAQSRAAAALIASEERYRTLVEGQKDLIHRYLPDTTLVAFNQAYADFHGQPRAVLMGKKWLDVVPEPMRADILAALAEMTPSSPTHEDLRKVPRPGDGVERWIEWRTTAEFDEIGMLLGFQTIGRDVTDAHAAEQANAEREEIYRQIFHHNPAVKLLVDPATGMIVDANESAALFYGYPVEMLKSLRITDINILPPQQVREEMAAVEREERMFLRFKHRLASGEIRDVEVYSSPFHAGGRPYLSSIVVDVTERNRFEAELAARSAELARSNAELEQFAYVASHDLRQPLRMVSSYVTLLGRSLADRLNPDESEFIGFAVAGVKRMDALILALLEYSRVGRANEDRGIVDLGEAMVEAAANLGLGSQDVEARLEVEGTLPMVMGVRGELVRLFQNLLGNAIKYRHPDRAPLIRVGCRQDGGEWVVWVEDNGIGIDSKYFDRIFMMFQRLHAETEYEGTGIGLSICQKIVRTHGGRIWVESEPVQGSRFMVAFPAVDRTAGLSKPVPASV</sequence>
<evidence type="ECO:0000256" key="4">
    <source>
        <dbReference type="ARBA" id="ARBA00022475"/>
    </source>
</evidence>
<dbReference type="InterPro" id="IPR003594">
    <property type="entry name" value="HATPase_dom"/>
</dbReference>
<dbReference type="InterPro" id="IPR054327">
    <property type="entry name" value="His-kinase-like_sensor"/>
</dbReference>
<dbReference type="PROSITE" id="PS50113">
    <property type="entry name" value="PAC"/>
    <property type="match status" value="1"/>
</dbReference>
<comment type="catalytic activity">
    <reaction evidence="1">
        <text>ATP + protein L-histidine = ADP + protein N-phospho-L-histidine.</text>
        <dbReference type="EC" id="2.7.13.3"/>
    </reaction>
</comment>
<evidence type="ECO:0000256" key="12">
    <source>
        <dbReference type="ARBA" id="ARBA00023012"/>
    </source>
</evidence>
<comment type="subcellular location">
    <subcellularLocation>
        <location evidence="2">Cell membrane</location>
        <topology evidence="2">Multi-pass membrane protein</topology>
    </subcellularLocation>
</comment>
<name>A0A178MUD1_9PROT</name>
<dbReference type="InterPro" id="IPR052162">
    <property type="entry name" value="Sensor_kinase/Photoreceptor"/>
</dbReference>
<dbReference type="InterPro" id="IPR036890">
    <property type="entry name" value="HATPase_C_sf"/>
</dbReference>
<gene>
    <name evidence="16" type="ORF">A6A04_01430</name>
</gene>
<dbReference type="InterPro" id="IPR004358">
    <property type="entry name" value="Sig_transdc_His_kin-like_C"/>
</dbReference>
<dbReference type="InterPro" id="IPR001610">
    <property type="entry name" value="PAC"/>
</dbReference>
<dbReference type="EC" id="2.7.13.3" evidence="3"/>
<keyword evidence="10" id="KW-0067">ATP-binding</keyword>
<evidence type="ECO:0000313" key="17">
    <source>
        <dbReference type="Proteomes" id="UP000078428"/>
    </source>
</evidence>
<dbReference type="InterPro" id="IPR000014">
    <property type="entry name" value="PAS"/>
</dbReference>
<evidence type="ECO:0000259" key="14">
    <source>
        <dbReference type="PROSITE" id="PS50109"/>
    </source>
</evidence>
<dbReference type="SUPFAM" id="SSF55874">
    <property type="entry name" value="ATPase domain of HSP90 chaperone/DNA topoisomerase II/histidine kinase"/>
    <property type="match status" value="1"/>
</dbReference>
<dbReference type="SMART" id="SM00091">
    <property type="entry name" value="PAS"/>
    <property type="match status" value="2"/>
</dbReference>
<reference evidence="16 17" key="1">
    <citation type="submission" date="2016-04" db="EMBL/GenBank/DDBJ databases">
        <title>Draft genome sequence of freshwater magnetotactic bacteria Magnetospirillum marisnigri SP-1 and Magnetospirillum moscoviense BB-1.</title>
        <authorList>
            <person name="Koziaeva V."/>
            <person name="Dziuba M.V."/>
            <person name="Ivanov T.M."/>
            <person name="Kuznetsov B."/>
            <person name="Grouzdev D.S."/>
        </authorList>
    </citation>
    <scope>NUCLEOTIDE SEQUENCE [LARGE SCALE GENOMIC DNA]</scope>
    <source>
        <strain evidence="16 17">SP-1</strain>
    </source>
</reference>
<keyword evidence="13" id="KW-0472">Membrane</keyword>
<dbReference type="STRING" id="1285242.A6A04_01430"/>
<dbReference type="PANTHER" id="PTHR43304">
    <property type="entry name" value="PHYTOCHROME-LIKE PROTEIN CPH1"/>
    <property type="match status" value="1"/>
</dbReference>
<dbReference type="InterPro" id="IPR029151">
    <property type="entry name" value="Sensor-like_sf"/>
</dbReference>
<dbReference type="CDD" id="cd00130">
    <property type="entry name" value="PAS"/>
    <property type="match status" value="1"/>
</dbReference>
<evidence type="ECO:0000256" key="3">
    <source>
        <dbReference type="ARBA" id="ARBA00012438"/>
    </source>
</evidence>
<keyword evidence="5" id="KW-0597">Phosphoprotein</keyword>
<dbReference type="PRINTS" id="PR00344">
    <property type="entry name" value="BCTRLSENSOR"/>
</dbReference>
<dbReference type="CDD" id="cd12914">
    <property type="entry name" value="PDC1_DGC_like"/>
    <property type="match status" value="1"/>
</dbReference>
<protein>
    <recommendedName>
        <fullName evidence="3">histidine kinase</fullName>
        <ecNumber evidence="3">2.7.13.3</ecNumber>
    </recommendedName>
</protein>
<comment type="caution">
    <text evidence="16">The sequence shown here is derived from an EMBL/GenBank/DDBJ whole genome shotgun (WGS) entry which is preliminary data.</text>
</comment>
<keyword evidence="8" id="KW-0547">Nucleotide-binding</keyword>
<dbReference type="SUPFAM" id="SSF103190">
    <property type="entry name" value="Sensory domain-like"/>
    <property type="match status" value="1"/>
</dbReference>
<dbReference type="Pfam" id="PF13426">
    <property type="entry name" value="PAS_9"/>
    <property type="match status" value="1"/>
</dbReference>
<dbReference type="OrthoDB" id="7313492at2"/>
<dbReference type="InterPro" id="IPR005467">
    <property type="entry name" value="His_kinase_dom"/>
</dbReference>
<dbReference type="Pfam" id="PF02518">
    <property type="entry name" value="HATPase_c"/>
    <property type="match status" value="1"/>
</dbReference>
<dbReference type="GO" id="GO:0000155">
    <property type="term" value="F:phosphorelay sensor kinase activity"/>
    <property type="evidence" value="ECO:0007669"/>
    <property type="project" value="InterPro"/>
</dbReference>
<dbReference type="InterPro" id="IPR035965">
    <property type="entry name" value="PAS-like_dom_sf"/>
</dbReference>
<evidence type="ECO:0000256" key="8">
    <source>
        <dbReference type="ARBA" id="ARBA00022741"/>
    </source>
</evidence>
<dbReference type="SUPFAM" id="SSF55785">
    <property type="entry name" value="PYP-like sensor domain (PAS domain)"/>
    <property type="match status" value="2"/>
</dbReference>
<feature type="domain" description="PAC" evidence="15">
    <location>
        <begin position="376"/>
        <end position="430"/>
    </location>
</feature>
<keyword evidence="7 13" id="KW-0812">Transmembrane</keyword>
<evidence type="ECO:0000256" key="2">
    <source>
        <dbReference type="ARBA" id="ARBA00004651"/>
    </source>
</evidence>
<evidence type="ECO:0000256" key="1">
    <source>
        <dbReference type="ARBA" id="ARBA00000085"/>
    </source>
</evidence>
<dbReference type="Pfam" id="PF22588">
    <property type="entry name" value="dCache_1_like"/>
    <property type="match status" value="1"/>
</dbReference>
<keyword evidence="9 16" id="KW-0418">Kinase</keyword>
<dbReference type="AlphaFoldDB" id="A0A178MUD1"/>
<organism evidence="16 17">
    <name type="scientific">Paramagnetospirillum marisnigri</name>
    <dbReference type="NCBI Taxonomy" id="1285242"/>
    <lineage>
        <taxon>Bacteria</taxon>
        <taxon>Pseudomonadati</taxon>
        <taxon>Pseudomonadota</taxon>
        <taxon>Alphaproteobacteria</taxon>
        <taxon>Rhodospirillales</taxon>
        <taxon>Magnetospirillaceae</taxon>
        <taxon>Paramagnetospirillum</taxon>
    </lineage>
</organism>
<dbReference type="GO" id="GO:0005886">
    <property type="term" value="C:plasma membrane"/>
    <property type="evidence" value="ECO:0007669"/>
    <property type="project" value="UniProtKB-SubCell"/>
</dbReference>
<keyword evidence="17" id="KW-1185">Reference proteome</keyword>
<dbReference type="PROSITE" id="PS50109">
    <property type="entry name" value="HIS_KIN"/>
    <property type="match status" value="1"/>
</dbReference>
<keyword evidence="11 13" id="KW-1133">Transmembrane helix</keyword>
<evidence type="ECO:0000313" key="16">
    <source>
        <dbReference type="EMBL" id="OAN52427.1"/>
    </source>
</evidence>
<evidence type="ECO:0000256" key="7">
    <source>
        <dbReference type="ARBA" id="ARBA00022692"/>
    </source>
</evidence>
<evidence type="ECO:0000256" key="5">
    <source>
        <dbReference type="ARBA" id="ARBA00022553"/>
    </source>
</evidence>
<accession>A0A178MUD1</accession>
<dbReference type="EMBL" id="LWQT01000044">
    <property type="protein sequence ID" value="OAN52427.1"/>
    <property type="molecule type" value="Genomic_DNA"/>
</dbReference>
<evidence type="ECO:0000256" key="11">
    <source>
        <dbReference type="ARBA" id="ARBA00022989"/>
    </source>
</evidence>
<dbReference type="Gene3D" id="3.30.450.20">
    <property type="entry name" value="PAS domain"/>
    <property type="match status" value="4"/>
</dbReference>
<feature type="transmembrane region" description="Helical" evidence="13">
    <location>
        <begin position="262"/>
        <end position="287"/>
    </location>
</feature>
<dbReference type="Proteomes" id="UP000078428">
    <property type="component" value="Unassembled WGS sequence"/>
</dbReference>
<feature type="domain" description="Histidine kinase" evidence="14">
    <location>
        <begin position="571"/>
        <end position="786"/>
    </location>
</feature>
<dbReference type="NCBIfam" id="TIGR00229">
    <property type="entry name" value="sensory_box"/>
    <property type="match status" value="2"/>
</dbReference>
<dbReference type="GO" id="GO:0005524">
    <property type="term" value="F:ATP binding"/>
    <property type="evidence" value="ECO:0007669"/>
    <property type="project" value="UniProtKB-KW"/>
</dbReference>
<evidence type="ECO:0000256" key="6">
    <source>
        <dbReference type="ARBA" id="ARBA00022679"/>
    </source>
</evidence>
<keyword evidence="6" id="KW-0808">Transferase</keyword>